<gene>
    <name evidence="2" type="ORF">ACFORG_08705</name>
</gene>
<keyword evidence="1" id="KW-0472">Membrane</keyword>
<keyword evidence="1" id="KW-1133">Transmembrane helix</keyword>
<accession>A0ABV7TF28</accession>
<dbReference type="Pfam" id="PF20334">
    <property type="entry name" value="DUF6629"/>
    <property type="match status" value="1"/>
</dbReference>
<dbReference type="InterPro" id="IPR046737">
    <property type="entry name" value="DUF6629"/>
</dbReference>
<dbReference type="Proteomes" id="UP001595629">
    <property type="component" value="Unassembled WGS sequence"/>
</dbReference>
<keyword evidence="3" id="KW-1185">Reference proteome</keyword>
<reference evidence="3" key="1">
    <citation type="journal article" date="2019" name="Int. J. Syst. Evol. Microbiol.">
        <title>The Global Catalogue of Microorganisms (GCM) 10K type strain sequencing project: providing services to taxonomists for standard genome sequencing and annotation.</title>
        <authorList>
            <consortium name="The Broad Institute Genomics Platform"/>
            <consortium name="The Broad Institute Genome Sequencing Center for Infectious Disease"/>
            <person name="Wu L."/>
            <person name="Ma J."/>
        </authorList>
    </citation>
    <scope>NUCLEOTIDE SEQUENCE [LARGE SCALE GENOMIC DNA]</scope>
    <source>
        <strain evidence="3">KCTC 42911</strain>
    </source>
</reference>
<name>A0ABV7TF28_9RHOB</name>
<organism evidence="2 3">
    <name type="scientific">Lutimaribacter marinistellae</name>
    <dbReference type="NCBI Taxonomy" id="1820329"/>
    <lineage>
        <taxon>Bacteria</taxon>
        <taxon>Pseudomonadati</taxon>
        <taxon>Pseudomonadota</taxon>
        <taxon>Alphaproteobacteria</taxon>
        <taxon>Rhodobacterales</taxon>
        <taxon>Roseobacteraceae</taxon>
        <taxon>Lutimaribacter</taxon>
    </lineage>
</organism>
<feature type="transmembrane region" description="Helical" evidence="1">
    <location>
        <begin position="193"/>
        <end position="211"/>
    </location>
</feature>
<feature type="transmembrane region" description="Helical" evidence="1">
    <location>
        <begin position="6"/>
        <end position="23"/>
    </location>
</feature>
<dbReference type="EMBL" id="JBHRXI010000008">
    <property type="protein sequence ID" value="MFC3613833.1"/>
    <property type="molecule type" value="Genomic_DNA"/>
</dbReference>
<keyword evidence="1" id="KW-0812">Transmembrane</keyword>
<feature type="transmembrane region" description="Helical" evidence="1">
    <location>
        <begin position="98"/>
        <end position="119"/>
    </location>
</feature>
<proteinExistence type="predicted"/>
<feature type="transmembrane region" description="Helical" evidence="1">
    <location>
        <begin position="170"/>
        <end position="187"/>
    </location>
</feature>
<feature type="transmembrane region" description="Helical" evidence="1">
    <location>
        <begin position="69"/>
        <end position="89"/>
    </location>
</feature>
<comment type="caution">
    <text evidence="2">The sequence shown here is derived from an EMBL/GenBank/DDBJ whole genome shotgun (WGS) entry which is preliminary data.</text>
</comment>
<sequence>MCFSAEASFALGGALVIGGVATLRAGRARGPGWTGFASFPLLFGLQQLSEGLLWLSIEAGEASLSAARVFLFFAYFLWPAFVPLSAALVEPDARRQRLFAIVAALGAALGLFLYLPVILSADTLSISLARHSIRYEAVGALPGETLKTAARVVYAAIICLPLLRSSLREIRIFGILITASVALGFAVANHAFTSIWCFLAAGLSFWLWYALRSPRVEPDPSRLRG</sequence>
<evidence type="ECO:0000313" key="2">
    <source>
        <dbReference type="EMBL" id="MFC3613833.1"/>
    </source>
</evidence>
<protein>
    <submittedName>
        <fullName evidence="2">DUF6629 family protein</fullName>
    </submittedName>
</protein>
<evidence type="ECO:0000313" key="3">
    <source>
        <dbReference type="Proteomes" id="UP001595629"/>
    </source>
</evidence>
<evidence type="ECO:0000256" key="1">
    <source>
        <dbReference type="SAM" id="Phobius"/>
    </source>
</evidence>
<dbReference type="RefSeq" id="WP_386735024.1">
    <property type="nucleotide sequence ID" value="NZ_JBHRXI010000008.1"/>
</dbReference>